<dbReference type="AlphaFoldDB" id="A0AAV3P2T5"/>
<proteinExistence type="predicted"/>
<evidence type="ECO:0000256" key="2">
    <source>
        <dbReference type="SAM" id="SignalP"/>
    </source>
</evidence>
<organism evidence="3 4">
    <name type="scientific">Lithospermum erythrorhizon</name>
    <name type="common">Purple gromwell</name>
    <name type="synonym">Lithospermum officinale var. erythrorhizon</name>
    <dbReference type="NCBI Taxonomy" id="34254"/>
    <lineage>
        <taxon>Eukaryota</taxon>
        <taxon>Viridiplantae</taxon>
        <taxon>Streptophyta</taxon>
        <taxon>Embryophyta</taxon>
        <taxon>Tracheophyta</taxon>
        <taxon>Spermatophyta</taxon>
        <taxon>Magnoliopsida</taxon>
        <taxon>eudicotyledons</taxon>
        <taxon>Gunneridae</taxon>
        <taxon>Pentapetalae</taxon>
        <taxon>asterids</taxon>
        <taxon>lamiids</taxon>
        <taxon>Boraginales</taxon>
        <taxon>Boraginaceae</taxon>
        <taxon>Boraginoideae</taxon>
        <taxon>Lithospermeae</taxon>
        <taxon>Lithospermum</taxon>
    </lineage>
</organism>
<keyword evidence="1" id="KW-0472">Membrane</keyword>
<evidence type="ECO:0000313" key="4">
    <source>
        <dbReference type="Proteomes" id="UP001454036"/>
    </source>
</evidence>
<sequence>MKYAPSLVLFVTLFLLSIARAQDRAPHGLVYESPLAFPPQAYDFFHPNAHAHSAKTPLVEDSGAPWPLAATVQSNVAHESVSTANADHETRLGAGGIAGIVLGTASVVISAIGVYYVVIIRRNNLNRTKSANPAPVQTV</sequence>
<evidence type="ECO:0000313" key="3">
    <source>
        <dbReference type="EMBL" id="GAA0144363.1"/>
    </source>
</evidence>
<dbReference type="EMBL" id="BAABME010000636">
    <property type="protein sequence ID" value="GAA0144363.1"/>
    <property type="molecule type" value="Genomic_DNA"/>
</dbReference>
<dbReference type="PANTHER" id="PTHR35718:SF1">
    <property type="entry name" value="EXPRESSED PROTEIN"/>
    <property type="match status" value="1"/>
</dbReference>
<feature type="transmembrane region" description="Helical" evidence="1">
    <location>
        <begin position="97"/>
        <end position="119"/>
    </location>
</feature>
<feature type="signal peptide" evidence="2">
    <location>
        <begin position="1"/>
        <end position="21"/>
    </location>
</feature>
<name>A0AAV3P2T5_LITER</name>
<reference evidence="3 4" key="1">
    <citation type="submission" date="2024-01" db="EMBL/GenBank/DDBJ databases">
        <title>The complete chloroplast genome sequence of Lithospermum erythrorhizon: insights into the phylogenetic relationship among Boraginaceae species and the maternal lineages of purple gromwells.</title>
        <authorList>
            <person name="Okada T."/>
            <person name="Watanabe K."/>
        </authorList>
    </citation>
    <scope>NUCLEOTIDE SEQUENCE [LARGE SCALE GENOMIC DNA]</scope>
</reference>
<keyword evidence="4" id="KW-1185">Reference proteome</keyword>
<keyword evidence="2" id="KW-0732">Signal</keyword>
<keyword evidence="1" id="KW-1133">Transmembrane helix</keyword>
<dbReference type="PANTHER" id="PTHR35718">
    <property type="entry name" value="EXPRESSED PROTEIN"/>
    <property type="match status" value="1"/>
</dbReference>
<keyword evidence="1" id="KW-0812">Transmembrane</keyword>
<comment type="caution">
    <text evidence="3">The sequence shown here is derived from an EMBL/GenBank/DDBJ whole genome shotgun (WGS) entry which is preliminary data.</text>
</comment>
<gene>
    <name evidence="3" type="ORF">LIER_04831</name>
</gene>
<evidence type="ECO:0008006" key="5">
    <source>
        <dbReference type="Google" id="ProtNLM"/>
    </source>
</evidence>
<protein>
    <recommendedName>
        <fullName evidence="5">Transmembrane protein</fullName>
    </recommendedName>
</protein>
<feature type="chain" id="PRO_5043506417" description="Transmembrane protein" evidence="2">
    <location>
        <begin position="22"/>
        <end position="139"/>
    </location>
</feature>
<accession>A0AAV3P2T5</accession>
<evidence type="ECO:0000256" key="1">
    <source>
        <dbReference type="SAM" id="Phobius"/>
    </source>
</evidence>
<dbReference type="Proteomes" id="UP001454036">
    <property type="component" value="Unassembled WGS sequence"/>
</dbReference>